<keyword evidence="3" id="KW-1185">Reference proteome</keyword>
<sequence>MPRVNEEPVPPPSVDAEWWTTSDVAAYLNLRVGTVSSYRQRGQMPEPDMTVGRTHMWRPARIVEWHEQRPRPGVGGRPVPADTSDVETAD</sequence>
<protein>
    <recommendedName>
        <fullName evidence="4">Helix-turn-helix domain-containing protein</fullName>
    </recommendedName>
</protein>
<dbReference type="EMBL" id="BAAAYN010000022">
    <property type="protein sequence ID" value="GAA3388113.1"/>
    <property type="molecule type" value="Genomic_DNA"/>
</dbReference>
<feature type="region of interest" description="Disordered" evidence="1">
    <location>
        <begin position="67"/>
        <end position="90"/>
    </location>
</feature>
<gene>
    <name evidence="2" type="ORF">GCM10020369_33040</name>
</gene>
<dbReference type="Proteomes" id="UP001501676">
    <property type="component" value="Unassembled WGS sequence"/>
</dbReference>
<dbReference type="InterPro" id="IPR009061">
    <property type="entry name" value="DNA-bd_dom_put_sf"/>
</dbReference>
<comment type="caution">
    <text evidence="2">The sequence shown here is derived from an EMBL/GenBank/DDBJ whole genome shotgun (WGS) entry which is preliminary data.</text>
</comment>
<accession>A0ABP6SXQ7</accession>
<reference evidence="3" key="1">
    <citation type="journal article" date="2019" name="Int. J. Syst. Evol. Microbiol.">
        <title>The Global Catalogue of Microorganisms (GCM) 10K type strain sequencing project: providing services to taxonomists for standard genome sequencing and annotation.</title>
        <authorList>
            <consortium name="The Broad Institute Genomics Platform"/>
            <consortium name="The Broad Institute Genome Sequencing Center for Infectious Disease"/>
            <person name="Wu L."/>
            <person name="Ma J."/>
        </authorList>
    </citation>
    <scope>NUCLEOTIDE SEQUENCE [LARGE SCALE GENOMIC DNA]</scope>
    <source>
        <strain evidence="3">JCM 9458</strain>
    </source>
</reference>
<dbReference type="RefSeq" id="WP_345728997.1">
    <property type="nucleotide sequence ID" value="NZ_BAAAYN010000022.1"/>
</dbReference>
<evidence type="ECO:0000313" key="3">
    <source>
        <dbReference type="Proteomes" id="UP001501676"/>
    </source>
</evidence>
<evidence type="ECO:0000313" key="2">
    <source>
        <dbReference type="EMBL" id="GAA3388113.1"/>
    </source>
</evidence>
<name>A0ABP6SXQ7_9ACTN</name>
<evidence type="ECO:0008006" key="4">
    <source>
        <dbReference type="Google" id="ProtNLM"/>
    </source>
</evidence>
<proteinExistence type="predicted"/>
<dbReference type="SUPFAM" id="SSF46955">
    <property type="entry name" value="Putative DNA-binding domain"/>
    <property type="match status" value="1"/>
</dbReference>
<evidence type="ECO:0000256" key="1">
    <source>
        <dbReference type="SAM" id="MobiDB-lite"/>
    </source>
</evidence>
<organism evidence="2 3">
    <name type="scientific">Cryptosporangium minutisporangium</name>
    <dbReference type="NCBI Taxonomy" id="113569"/>
    <lineage>
        <taxon>Bacteria</taxon>
        <taxon>Bacillati</taxon>
        <taxon>Actinomycetota</taxon>
        <taxon>Actinomycetes</taxon>
        <taxon>Cryptosporangiales</taxon>
        <taxon>Cryptosporangiaceae</taxon>
        <taxon>Cryptosporangium</taxon>
    </lineage>
</organism>